<comment type="caution">
    <text evidence="1">The sequence shown here is derived from an EMBL/GenBank/DDBJ whole genome shotgun (WGS) entry which is preliminary data.</text>
</comment>
<dbReference type="AlphaFoldDB" id="A0A0F9S6G0"/>
<accession>A0A0F9S6G0</accession>
<organism evidence="1">
    <name type="scientific">marine sediment metagenome</name>
    <dbReference type="NCBI Taxonomy" id="412755"/>
    <lineage>
        <taxon>unclassified sequences</taxon>
        <taxon>metagenomes</taxon>
        <taxon>ecological metagenomes</taxon>
    </lineage>
</organism>
<dbReference type="EMBL" id="LAZR01000616">
    <property type="protein sequence ID" value="KKN62694.1"/>
    <property type="molecule type" value="Genomic_DNA"/>
</dbReference>
<reference evidence="1" key="1">
    <citation type="journal article" date="2015" name="Nature">
        <title>Complex archaea that bridge the gap between prokaryotes and eukaryotes.</title>
        <authorList>
            <person name="Spang A."/>
            <person name="Saw J.H."/>
            <person name="Jorgensen S.L."/>
            <person name="Zaremba-Niedzwiedzka K."/>
            <person name="Martijn J."/>
            <person name="Lind A.E."/>
            <person name="van Eijk R."/>
            <person name="Schleper C."/>
            <person name="Guy L."/>
            <person name="Ettema T.J."/>
        </authorList>
    </citation>
    <scope>NUCLEOTIDE SEQUENCE</scope>
</reference>
<sequence length="109" mass="12699">MITVLFGFGNEKILVIVEGTNVSFCSTQFGAKKTTIDGLQLNHEGVIKEFPDLKEDKEWRKKTIERFKEKISGFKTEQQRVNYIIEDLRKYGYIPEQKQIGGFRPKKII</sequence>
<evidence type="ECO:0000313" key="1">
    <source>
        <dbReference type="EMBL" id="KKN62694.1"/>
    </source>
</evidence>
<gene>
    <name evidence="1" type="ORF">LCGC14_0509550</name>
</gene>
<protein>
    <submittedName>
        <fullName evidence="1">Uncharacterized protein</fullName>
    </submittedName>
</protein>
<name>A0A0F9S6G0_9ZZZZ</name>
<proteinExistence type="predicted"/>